<comment type="caution">
    <text evidence="2">The sequence shown here is derived from an EMBL/GenBank/DDBJ whole genome shotgun (WGS) entry which is preliminary data.</text>
</comment>
<reference evidence="2 3" key="1">
    <citation type="journal article" date="2013" name="PLoS ONE">
        <title>Lactobacillus paracasei comparative genomics: towards species pan-genome definition and exploitation of diversity.</title>
        <authorList>
            <person name="Smokvina T."/>
            <person name="Wels M."/>
            <person name="Polka J."/>
            <person name="Chervaux C."/>
            <person name="Brisse S."/>
            <person name="Boekhorst J."/>
            <person name="van Hylckama Vlieg J.E."/>
            <person name="Siezen R.J."/>
        </authorList>
    </citation>
    <scope>NUCLEOTIDE SEQUENCE [LARGE SCALE GENOMIC DNA]</scope>
    <source>
        <strain evidence="2 3">Lpp41</strain>
    </source>
</reference>
<evidence type="ECO:0000313" key="2">
    <source>
        <dbReference type="EMBL" id="EPC76243.1"/>
    </source>
</evidence>
<feature type="transmembrane region" description="Helical" evidence="1">
    <location>
        <begin position="7"/>
        <end position="27"/>
    </location>
</feature>
<organism evidence="2 3">
    <name type="scientific">Lacticaseibacillus paracasei subsp. paracasei Lpp41</name>
    <dbReference type="NCBI Taxonomy" id="1256208"/>
    <lineage>
        <taxon>Bacteria</taxon>
        <taxon>Bacillati</taxon>
        <taxon>Bacillota</taxon>
        <taxon>Bacilli</taxon>
        <taxon>Lactobacillales</taxon>
        <taxon>Lactobacillaceae</taxon>
        <taxon>Lacticaseibacillus</taxon>
    </lineage>
</organism>
<feature type="transmembrane region" description="Helical" evidence="1">
    <location>
        <begin position="138"/>
        <end position="161"/>
    </location>
</feature>
<proteinExistence type="predicted"/>
<keyword evidence="1" id="KW-0812">Transmembrane</keyword>
<dbReference type="EMBL" id="ANKE01000033">
    <property type="protein sequence ID" value="EPC76243.1"/>
    <property type="molecule type" value="Genomic_DNA"/>
</dbReference>
<evidence type="ECO:0000256" key="1">
    <source>
        <dbReference type="SAM" id="Phobius"/>
    </source>
</evidence>
<protein>
    <submittedName>
        <fullName evidence="2">Uncharacterized protein</fullName>
    </submittedName>
</protein>
<dbReference type="Proteomes" id="UP000014244">
    <property type="component" value="Unassembled WGS sequence"/>
</dbReference>
<sequence length="165" mass="18786">MKEKNKVNAAIFLFLLAFTTIQTILTLNILRNETSSLGNLIEKLPLYISVGIFVIGKMVVVYFTMFVISILYRLLLRKTTGTIIYWGYGVAFILLSVFEITYLLIFNSPIQVVPRSIMETFLYTAVLIYVARSESAILYWKIIFIVFAFILTAGTSIFNLIKGLV</sequence>
<name>A0A829HA12_LACPA</name>
<dbReference type="AlphaFoldDB" id="A0A829HA12"/>
<feature type="transmembrane region" description="Helical" evidence="1">
    <location>
        <begin position="47"/>
        <end position="71"/>
    </location>
</feature>
<evidence type="ECO:0000313" key="3">
    <source>
        <dbReference type="Proteomes" id="UP000014244"/>
    </source>
</evidence>
<keyword evidence="1" id="KW-1133">Transmembrane helix</keyword>
<feature type="transmembrane region" description="Helical" evidence="1">
    <location>
        <begin position="112"/>
        <end position="131"/>
    </location>
</feature>
<feature type="transmembrane region" description="Helical" evidence="1">
    <location>
        <begin position="83"/>
        <end position="106"/>
    </location>
</feature>
<gene>
    <name evidence="2" type="ORF">Lpp41_00525</name>
</gene>
<accession>A0A829HA12</accession>
<keyword evidence="1" id="KW-0472">Membrane</keyword>